<dbReference type="SUPFAM" id="SSF48371">
    <property type="entry name" value="ARM repeat"/>
    <property type="match status" value="1"/>
</dbReference>
<keyword evidence="12" id="KW-0472">Membrane</keyword>
<keyword evidence="6" id="KW-0597">Phosphoprotein</keyword>
<gene>
    <name evidence="20" type="ORF">AGOR_G00145990</name>
</gene>
<feature type="compositionally biased region" description="Basic and acidic residues" evidence="18">
    <location>
        <begin position="871"/>
        <end position="880"/>
    </location>
</feature>
<comment type="similarity">
    <text evidence="3">Belongs to the adaptor complexes large subunit family.</text>
</comment>
<dbReference type="SMART" id="SM01354">
    <property type="entry name" value="BLVR"/>
    <property type="match status" value="1"/>
</dbReference>
<feature type="compositionally biased region" description="Basic residues" evidence="18">
    <location>
        <begin position="975"/>
        <end position="987"/>
    </location>
</feature>
<evidence type="ECO:0000256" key="18">
    <source>
        <dbReference type="SAM" id="MobiDB-lite"/>
    </source>
</evidence>
<feature type="compositionally biased region" description="Basic and acidic residues" evidence="18">
    <location>
        <begin position="794"/>
        <end position="824"/>
    </location>
</feature>
<evidence type="ECO:0000256" key="5">
    <source>
        <dbReference type="ARBA" id="ARBA00022490"/>
    </source>
</evidence>
<comment type="subcellular location">
    <subcellularLocation>
        <location evidence="2">Cytoplasm</location>
    </subcellularLocation>
    <subcellularLocation>
        <location evidence="1">Golgi apparatus membrane</location>
        <topology evidence="1">Peripheral membrane protein</topology>
        <orientation evidence="1">Cytoplasmic side</orientation>
    </subcellularLocation>
</comment>
<keyword evidence="8" id="KW-0653">Protein transport</keyword>
<dbReference type="Gene3D" id="3.30.450.50">
    <property type="entry name" value="Longin domain"/>
    <property type="match status" value="1"/>
</dbReference>
<keyword evidence="11" id="KW-0175">Coiled coil</keyword>
<dbReference type="GO" id="GO:0000139">
    <property type="term" value="C:Golgi membrane"/>
    <property type="evidence" value="ECO:0007669"/>
    <property type="project" value="UniProtKB-SubCell"/>
</dbReference>
<feature type="compositionally biased region" description="Acidic residues" evidence="18">
    <location>
        <begin position="776"/>
        <end position="793"/>
    </location>
</feature>
<evidence type="ECO:0000256" key="6">
    <source>
        <dbReference type="ARBA" id="ARBA00022553"/>
    </source>
</evidence>
<evidence type="ECO:0000256" key="3">
    <source>
        <dbReference type="ARBA" id="ARBA00006613"/>
    </source>
</evidence>
<feature type="compositionally biased region" description="Basic and acidic residues" evidence="18">
    <location>
        <begin position="648"/>
        <end position="675"/>
    </location>
</feature>
<dbReference type="GO" id="GO:1904115">
    <property type="term" value="C:axon cytoplasm"/>
    <property type="evidence" value="ECO:0007669"/>
    <property type="project" value="GOC"/>
</dbReference>
<dbReference type="InterPro" id="IPR002553">
    <property type="entry name" value="Clathrin/coatomer_adapt-like_N"/>
</dbReference>
<dbReference type="InterPro" id="IPR058898">
    <property type="entry name" value="Mu_AP3"/>
</dbReference>
<sequence>MALKIVKGSIDRMFDKNLQDLVRGIRNHKEDEAKYISTCIDEIKQELKQDNIAVKANAVCKLTYLQMLGYDVSWAAFNIVEVMSSSKFTYKRIGYLAASQCFHEGTDVIMLTTNQIRKDLSSPNQYDTGVALTGLSCFVTPDLARDLANDIMTLMSHTKPYIRKKAVLIMYKVFLKYPESLRPAFPRLKEKLEDPDPGVQSAAVNVICELARRNPKNYLSLAPLFFKLMTSSTNNWVLIKIIKLFGALTPLEPRLGKKLIEPLTNLIHSTSAMSLLYECVNTVIAVLISLSSGMPNHSASIQLCVQKLRILIEDSDQNLKYLGLLAMSKILKTHPKSVQSHKDLILQCLDDKDESIRLRALDLLYGMVSKKNLMEIVKKLMLHVDKAEGTTYRDELLTKIIDICSQSNYQYITNFEWYISILVELTRLEGTRHGHLIASQMLDVSIRVKAIRGFAVAQMATLLDNAHLLTGNTQRNGICEVLYAAAWICGEFSEHLEDPMQTLEAMLRPKVATLPGHIQAVYVQNAAKLFATVLRSQEGEQDSQTAQETTQLLIERLPLFVQSANLEVQERASCILQLVKYVQKLQQKQVEVAEEVTALFAGELNPVAPKAQKKVPVPEGLDLDAWINEPPSESESEDEKPRAVFTEEEPRHARPRHAEVDEKELARRREARKQEQANNPFYIKASPSSQKVYQETPGVEHIPVVQIDLSVPLKVPGMPMSDQYLKLEEERRQKERAEKKKKEKKKKREKRGRGKKADSGPESEEDITPAHMVDIVTEEMPENALPSDDDDKDPNDPHKALDIDLDKPLADSEKLPVRTHRPPDVLKSPGEESEGVPLELKKKSKKEKEKKKDKERKKSKEEKKKKKHRHEREEEPRDSLPEEPVQSVESNEVEAPPATTPAEASDLDFWLSSAPLPTNTQDGPKAEPAPTPASEATPEAPASEPEETKDTEPDESKSSKHKKKKQKKEKEEKEKKKKKKHHHHHHHSDGDGEESVQNGTVEEEEPLPPMSNYCLLAENSYIKMAYDIQGNLQDGSQVVVSVIFENKSDSFLKSMEFNVLDSLNSKLQRPEGAGPHDGLAVPFQLPPGVSNEARFVFSVQSIVMPQKLKGTLTFIVKSEDSSTHEKLDFKLHFTCTSYLITTPCYSDAYAKLLESGDLKGSSVKLEGVSMPFHHLLARICFHHHFSVVERIDSCASMYSRSIQGHHVCLLVKTADQTVSIDAKCDEPSLLGNVLDEIKQTFSQC</sequence>
<keyword evidence="7" id="KW-0677">Repeat</keyword>
<dbReference type="EMBL" id="JAERUA010000013">
    <property type="protein sequence ID" value="KAI1891653.1"/>
    <property type="molecule type" value="Genomic_DNA"/>
</dbReference>
<dbReference type="GO" id="GO:0048490">
    <property type="term" value="P:anterograde synaptic vesicle transport"/>
    <property type="evidence" value="ECO:0007669"/>
    <property type="project" value="TreeGrafter"/>
</dbReference>
<dbReference type="GO" id="GO:0030123">
    <property type="term" value="C:AP-3 adaptor complex"/>
    <property type="evidence" value="ECO:0007669"/>
    <property type="project" value="InterPro"/>
</dbReference>
<feature type="compositionally biased region" description="Basic residues" evidence="18">
    <location>
        <begin position="741"/>
        <end position="754"/>
    </location>
</feature>
<proteinExistence type="inferred from homology"/>
<feature type="compositionally biased region" description="Basic and acidic residues" evidence="18">
    <location>
        <begin position="946"/>
        <end position="958"/>
    </location>
</feature>
<evidence type="ECO:0000256" key="11">
    <source>
        <dbReference type="ARBA" id="ARBA00023054"/>
    </source>
</evidence>
<evidence type="ECO:0000256" key="17">
    <source>
        <dbReference type="ARBA" id="ARBA00077434"/>
    </source>
</evidence>
<feature type="compositionally biased region" description="Basic and acidic residues" evidence="18">
    <location>
        <begin position="725"/>
        <end position="740"/>
    </location>
</feature>
<dbReference type="InterPro" id="IPR010474">
    <property type="entry name" value="AP3D_dom_metazoa"/>
</dbReference>
<evidence type="ECO:0000256" key="16">
    <source>
        <dbReference type="ARBA" id="ARBA00076924"/>
    </source>
</evidence>
<dbReference type="FunFam" id="3.30.450.50:FF:000001">
    <property type="entry name" value="AP-3 complex subunit delta-1, putative"/>
    <property type="match status" value="1"/>
</dbReference>
<evidence type="ECO:0000259" key="19">
    <source>
        <dbReference type="SMART" id="SM01354"/>
    </source>
</evidence>
<feature type="region of interest" description="Disordered" evidence="18">
    <location>
        <begin position="723"/>
        <end position="1007"/>
    </location>
</feature>
<dbReference type="Pfam" id="PF01602">
    <property type="entry name" value="Adaptin_N"/>
    <property type="match status" value="1"/>
</dbReference>
<dbReference type="GO" id="GO:0098830">
    <property type="term" value="C:presynaptic endosome"/>
    <property type="evidence" value="ECO:0007669"/>
    <property type="project" value="TreeGrafter"/>
</dbReference>
<feature type="compositionally biased region" description="Basic and acidic residues" evidence="18">
    <location>
        <begin position="846"/>
        <end position="862"/>
    </location>
</feature>
<evidence type="ECO:0000256" key="7">
    <source>
        <dbReference type="ARBA" id="ARBA00022737"/>
    </source>
</evidence>
<dbReference type="InterPro" id="IPR016024">
    <property type="entry name" value="ARM-type_fold"/>
</dbReference>
<evidence type="ECO:0000256" key="10">
    <source>
        <dbReference type="ARBA" id="ARBA00023034"/>
    </source>
</evidence>
<dbReference type="GO" id="GO:0016182">
    <property type="term" value="P:synaptic vesicle budding from endosome"/>
    <property type="evidence" value="ECO:0007669"/>
    <property type="project" value="TreeGrafter"/>
</dbReference>
<keyword evidence="4" id="KW-0813">Transport</keyword>
<evidence type="ECO:0000256" key="1">
    <source>
        <dbReference type="ARBA" id="ARBA00004255"/>
    </source>
</evidence>
<feature type="region of interest" description="Disordered" evidence="18">
    <location>
        <begin position="623"/>
        <end position="690"/>
    </location>
</feature>
<dbReference type="Pfam" id="PF26171">
    <property type="entry name" value="Mu_AP3"/>
    <property type="match status" value="1"/>
</dbReference>
<keyword evidence="9" id="KW-0007">Acetylation</keyword>
<feature type="compositionally biased region" description="Low complexity" evidence="18">
    <location>
        <begin position="926"/>
        <end position="943"/>
    </location>
</feature>
<evidence type="ECO:0000256" key="2">
    <source>
        <dbReference type="ARBA" id="ARBA00004496"/>
    </source>
</evidence>
<reference evidence="20" key="1">
    <citation type="submission" date="2021-01" db="EMBL/GenBank/DDBJ databases">
        <authorList>
            <person name="Zahm M."/>
            <person name="Roques C."/>
            <person name="Cabau C."/>
            <person name="Klopp C."/>
            <person name="Donnadieu C."/>
            <person name="Jouanno E."/>
            <person name="Lampietro C."/>
            <person name="Louis A."/>
            <person name="Herpin A."/>
            <person name="Echchiki A."/>
            <person name="Berthelot C."/>
            <person name="Parey E."/>
            <person name="Roest-Crollius H."/>
            <person name="Braasch I."/>
            <person name="Postlethwait J."/>
            <person name="Bobe J."/>
            <person name="Montfort J."/>
            <person name="Bouchez O."/>
            <person name="Begum T."/>
            <person name="Mejri S."/>
            <person name="Adams A."/>
            <person name="Chen W.-J."/>
            <person name="Guiguen Y."/>
        </authorList>
    </citation>
    <scope>NUCLEOTIDE SEQUENCE</scope>
    <source>
        <tissue evidence="20">Blood</tissue>
    </source>
</reference>
<evidence type="ECO:0000313" key="21">
    <source>
        <dbReference type="Proteomes" id="UP000829720"/>
    </source>
</evidence>
<dbReference type="GO" id="GO:0048499">
    <property type="term" value="P:synaptic vesicle membrane organization"/>
    <property type="evidence" value="ECO:0007669"/>
    <property type="project" value="TreeGrafter"/>
</dbReference>
<evidence type="ECO:0000256" key="9">
    <source>
        <dbReference type="ARBA" id="ARBA00022990"/>
    </source>
</evidence>
<dbReference type="PANTHER" id="PTHR22781:SF12">
    <property type="entry name" value="AP-3 COMPLEX SUBUNIT DELTA-1"/>
    <property type="match status" value="1"/>
</dbReference>
<keyword evidence="21" id="KW-1185">Reference proteome</keyword>
<evidence type="ECO:0000256" key="15">
    <source>
        <dbReference type="ARBA" id="ARBA00076631"/>
    </source>
</evidence>
<dbReference type="Proteomes" id="UP000829720">
    <property type="component" value="Unassembled WGS sequence"/>
</dbReference>
<dbReference type="GO" id="GO:0098943">
    <property type="term" value="P:neurotransmitter receptor transport, postsynaptic endosome to lysosome"/>
    <property type="evidence" value="ECO:0007669"/>
    <property type="project" value="TreeGrafter"/>
</dbReference>
<dbReference type="InterPro" id="IPR011989">
    <property type="entry name" value="ARM-like"/>
</dbReference>
<dbReference type="GO" id="GO:0006623">
    <property type="term" value="P:protein targeting to vacuole"/>
    <property type="evidence" value="ECO:0007669"/>
    <property type="project" value="TreeGrafter"/>
</dbReference>
<evidence type="ECO:0000256" key="8">
    <source>
        <dbReference type="ARBA" id="ARBA00022927"/>
    </source>
</evidence>
<comment type="function">
    <text evidence="13">Part of the AP-3 complex, an adaptor-related complex which is not clathrin-associated. The complex is associated with the Golgi region as well as more peripheral structures. It facilitates the budding of vesicles from the Golgi membrane and may be directly involved in trafficking to lysosomes. Involved in process of CD8+ T-cell and NK cell degranulation. In concert with the BLOC-1 complex, AP-3 is required to target cargos into vesicles assembled at cell bodies for delivery into neurites and nerve terminals.</text>
</comment>
<dbReference type="OrthoDB" id="10264595at2759"/>
<protein>
    <recommendedName>
        <fullName evidence="14">AP-3 complex subunit delta-1</fullName>
    </recommendedName>
    <alternativeName>
        <fullName evidence="15">AP-3 complex subunit delta</fullName>
    </alternativeName>
    <alternativeName>
        <fullName evidence="17">Adaptor-related protein complex 3 subunit delta-1</fullName>
    </alternativeName>
    <alternativeName>
        <fullName evidence="16">Delta-adaptin</fullName>
    </alternativeName>
</protein>
<evidence type="ECO:0000313" key="20">
    <source>
        <dbReference type="EMBL" id="KAI1891653.1"/>
    </source>
</evidence>
<dbReference type="GO" id="GO:0043195">
    <property type="term" value="C:terminal bouton"/>
    <property type="evidence" value="ECO:0007669"/>
    <property type="project" value="TreeGrafter"/>
</dbReference>
<keyword evidence="10" id="KW-0333">Golgi apparatus</keyword>
<name>A0A8T3D1Y9_9TELE</name>
<dbReference type="InterPro" id="IPR017105">
    <property type="entry name" value="AP3_complex_dsu"/>
</dbReference>
<feature type="compositionally biased region" description="Low complexity" evidence="18">
    <location>
        <begin position="894"/>
        <end position="904"/>
    </location>
</feature>
<evidence type="ECO:0000256" key="14">
    <source>
        <dbReference type="ARBA" id="ARBA00071053"/>
    </source>
</evidence>
<accession>A0A8T3D1Y9</accession>
<evidence type="ECO:0000256" key="12">
    <source>
        <dbReference type="ARBA" id="ARBA00023136"/>
    </source>
</evidence>
<comment type="caution">
    <text evidence="20">The sequence shown here is derived from an EMBL/GenBank/DDBJ whole genome shotgun (WGS) entry which is preliminary data.</text>
</comment>
<feature type="domain" description="AP-3 complex subunit delta" evidence="19">
    <location>
        <begin position="660"/>
        <end position="806"/>
    </location>
</feature>
<organism evidence="20 21">
    <name type="scientific">Albula goreensis</name>
    <dbReference type="NCBI Taxonomy" id="1534307"/>
    <lineage>
        <taxon>Eukaryota</taxon>
        <taxon>Metazoa</taxon>
        <taxon>Chordata</taxon>
        <taxon>Craniata</taxon>
        <taxon>Vertebrata</taxon>
        <taxon>Euteleostomi</taxon>
        <taxon>Actinopterygii</taxon>
        <taxon>Neopterygii</taxon>
        <taxon>Teleostei</taxon>
        <taxon>Albuliformes</taxon>
        <taxon>Albulidae</taxon>
        <taxon>Albula</taxon>
    </lineage>
</organism>
<keyword evidence="5" id="KW-0963">Cytoplasm</keyword>
<dbReference type="Pfam" id="PF06375">
    <property type="entry name" value="AP3D1"/>
    <property type="match status" value="1"/>
</dbReference>
<evidence type="ECO:0000256" key="4">
    <source>
        <dbReference type="ARBA" id="ARBA00022448"/>
    </source>
</evidence>
<dbReference type="FunFam" id="1.25.10.10:FF:000055">
    <property type="entry name" value="AP-3 complex subunit delta"/>
    <property type="match status" value="1"/>
</dbReference>
<dbReference type="GO" id="GO:0006896">
    <property type="term" value="P:Golgi to vacuole transport"/>
    <property type="evidence" value="ECO:0007669"/>
    <property type="project" value="TreeGrafter"/>
</dbReference>
<dbReference type="PANTHER" id="PTHR22781">
    <property type="entry name" value="DELTA ADAPTIN-RELATED"/>
    <property type="match status" value="1"/>
</dbReference>
<evidence type="ECO:0000256" key="13">
    <source>
        <dbReference type="ARBA" id="ARBA00055970"/>
    </source>
</evidence>
<dbReference type="GO" id="GO:0010008">
    <property type="term" value="C:endosome membrane"/>
    <property type="evidence" value="ECO:0007669"/>
    <property type="project" value="TreeGrafter"/>
</dbReference>
<dbReference type="AlphaFoldDB" id="A0A8T3D1Y9"/>
<dbReference type="Gene3D" id="1.25.10.10">
    <property type="entry name" value="Leucine-rich Repeat Variant"/>
    <property type="match status" value="1"/>
</dbReference>